<name>A0A8S5UBW0_9CAUD</name>
<dbReference type="EMBL" id="BK016062">
    <property type="protein sequence ID" value="DAF91940.1"/>
    <property type="molecule type" value="Genomic_DNA"/>
</dbReference>
<protein>
    <submittedName>
        <fullName evidence="1">Uncharacterized protein</fullName>
    </submittedName>
</protein>
<proteinExistence type="predicted"/>
<reference evidence="1" key="1">
    <citation type="journal article" date="2021" name="Proc. Natl. Acad. Sci. U.S.A.">
        <title>A Catalog of Tens of Thousands of Viruses from Human Metagenomes Reveals Hidden Associations with Chronic Diseases.</title>
        <authorList>
            <person name="Tisza M.J."/>
            <person name="Buck C.B."/>
        </authorList>
    </citation>
    <scope>NUCLEOTIDE SEQUENCE</scope>
    <source>
        <strain evidence="1">CtZkC8</strain>
    </source>
</reference>
<accession>A0A8S5UBW0</accession>
<sequence>MELRNKRINYRYLPGFATGTNGMALPPNGYTPFWQNSNLANQVGIPGSIQRPTGLENYRVPVSQGPGFGSRLAGNAGSILSSGIAFGSSIGNAFGGVKSAGNILDETGTSYSNGLGYGY</sequence>
<organism evidence="1">
    <name type="scientific">Podoviridae sp. ctZkC8</name>
    <dbReference type="NCBI Taxonomy" id="2825259"/>
    <lineage>
        <taxon>Viruses</taxon>
        <taxon>Duplodnaviria</taxon>
        <taxon>Heunggongvirae</taxon>
        <taxon>Uroviricota</taxon>
        <taxon>Caudoviricetes</taxon>
    </lineage>
</organism>
<evidence type="ECO:0000313" key="1">
    <source>
        <dbReference type="EMBL" id="DAF91940.1"/>
    </source>
</evidence>